<protein>
    <recommendedName>
        <fullName evidence="3">ABC transporter substrate binding protein</fullName>
    </recommendedName>
</protein>
<dbReference type="EMBL" id="FNRJ01000009">
    <property type="protein sequence ID" value="SEA87121.1"/>
    <property type="molecule type" value="Genomic_DNA"/>
</dbReference>
<evidence type="ECO:0000313" key="2">
    <source>
        <dbReference type="Proteomes" id="UP000242469"/>
    </source>
</evidence>
<dbReference type="Proteomes" id="UP000242469">
    <property type="component" value="Unassembled WGS sequence"/>
</dbReference>
<organism evidence="1 2">
    <name type="scientific">Marinobacterium iners DSM 11526</name>
    <dbReference type="NCBI Taxonomy" id="1122198"/>
    <lineage>
        <taxon>Bacteria</taxon>
        <taxon>Pseudomonadati</taxon>
        <taxon>Pseudomonadota</taxon>
        <taxon>Gammaproteobacteria</taxon>
        <taxon>Oceanospirillales</taxon>
        <taxon>Oceanospirillaceae</taxon>
        <taxon>Marinobacterium</taxon>
    </lineage>
</organism>
<dbReference type="RefSeq" id="WP_139253910.1">
    <property type="nucleotide sequence ID" value="NZ_FNRJ01000009.1"/>
</dbReference>
<accession>A0A1H4EQ31</accession>
<name>A0A1H4EQ31_9GAMM</name>
<sequence>MSLLRRTTTRLRHWLLCSLVICLVPLRAAVAGESLIVLSDFSPSYNQVLSAIREHSVHPIRVLTLDQFKTDDSRAPVILAVGTRACERMLERYHPDSSLICSFLPSATFDQLKRKLLPKGSYASVSAIYIDQPLARQIRLARLVKPAAAILGTALGSNSLNMRDGLEQGAQAEAFELSLVELTRQDNPVERLTPVVEGSDLFLVVPDSSVFNRAISKWLLYLSLRHKVPVIGFSASYTEAGAAASVHSSAAQIGRQSAEWLNLLQNGGSLPSASFPRYFDVSVNPVAVRTLDIEPLSAEWLQEKLARTEADG</sequence>
<keyword evidence="2" id="KW-1185">Reference proteome</keyword>
<dbReference type="Gene3D" id="3.40.50.2300">
    <property type="match status" value="1"/>
</dbReference>
<dbReference type="OrthoDB" id="9178917at2"/>
<proteinExistence type="predicted"/>
<dbReference type="STRING" id="1122198.SAMN02745729_10914"/>
<gene>
    <name evidence="1" type="ORF">SAMN02745729_10914</name>
</gene>
<evidence type="ECO:0008006" key="3">
    <source>
        <dbReference type="Google" id="ProtNLM"/>
    </source>
</evidence>
<dbReference type="PANTHER" id="PTHR35271">
    <property type="entry name" value="ABC TRANSPORTER, SUBSTRATE-BINDING LIPOPROTEIN-RELATED"/>
    <property type="match status" value="1"/>
</dbReference>
<reference evidence="2" key="1">
    <citation type="submission" date="2016-10" db="EMBL/GenBank/DDBJ databases">
        <authorList>
            <person name="Varghese N."/>
            <person name="Submissions S."/>
        </authorList>
    </citation>
    <scope>NUCLEOTIDE SEQUENCE [LARGE SCALE GENOMIC DNA]</scope>
    <source>
        <strain evidence="2">DSM 11526</strain>
    </source>
</reference>
<dbReference type="PANTHER" id="PTHR35271:SF1">
    <property type="entry name" value="ABC TRANSPORTER, SUBSTRATE-BINDING LIPOPROTEIN"/>
    <property type="match status" value="1"/>
</dbReference>
<dbReference type="InterPro" id="IPR007487">
    <property type="entry name" value="ABC_transpt-TYRBP-like"/>
</dbReference>
<dbReference type="AlphaFoldDB" id="A0A1H4EQ31"/>
<evidence type="ECO:0000313" key="1">
    <source>
        <dbReference type="EMBL" id="SEA87121.1"/>
    </source>
</evidence>